<dbReference type="Proteomes" id="UP001495910">
    <property type="component" value="Unassembled WGS sequence"/>
</dbReference>
<feature type="chain" id="PRO_5047182034" evidence="1">
    <location>
        <begin position="26"/>
        <end position="210"/>
    </location>
</feature>
<evidence type="ECO:0000313" key="3">
    <source>
        <dbReference type="Proteomes" id="UP001495910"/>
    </source>
</evidence>
<proteinExistence type="predicted"/>
<dbReference type="PIRSF" id="PIRSF004649">
    <property type="entry name" value="MlaC"/>
    <property type="match status" value="1"/>
</dbReference>
<protein>
    <submittedName>
        <fullName evidence="2">ABC transporter substrate-binding protein</fullName>
    </submittedName>
</protein>
<dbReference type="InterPro" id="IPR008869">
    <property type="entry name" value="MlaC/ttg2D"/>
</dbReference>
<sequence length="210" mass="23532">MKILKKFLTLSLTVGSLLFTAAAQAQEAPDALIKRISQDVLDTAKSDKNIQGGNQQRILALVEEKIIPYVDFERMTSMAMGPKWRDATDDQKKQLITQFRSLLVFTYSGALSQVRDQQIDFKPLRADPADTDVIVRSQVIQPRGEPIQLNYRVEKAGTSWKIYDVNVLGAWLVDSYKGTFTSEIGRSGIDGLIKVLSDKNKERAARGLKK</sequence>
<dbReference type="EMBL" id="JBANDC010000004">
    <property type="protein sequence ID" value="MEM4987178.1"/>
    <property type="molecule type" value="Genomic_DNA"/>
</dbReference>
<gene>
    <name evidence="2" type="ORF">V8G57_07225</name>
</gene>
<name>A0ABU9PT54_9BURK</name>
<keyword evidence="3" id="KW-1185">Reference proteome</keyword>
<dbReference type="Gene3D" id="3.10.450.50">
    <property type="match status" value="1"/>
</dbReference>
<organism evidence="2 3">
    <name type="scientific">Collimonas rhizosphaerae</name>
    <dbReference type="NCBI Taxonomy" id="3126357"/>
    <lineage>
        <taxon>Bacteria</taxon>
        <taxon>Pseudomonadati</taxon>
        <taxon>Pseudomonadota</taxon>
        <taxon>Betaproteobacteria</taxon>
        <taxon>Burkholderiales</taxon>
        <taxon>Oxalobacteraceae</taxon>
        <taxon>Collimonas</taxon>
    </lineage>
</organism>
<dbReference type="Gene3D" id="1.10.10.640">
    <property type="entry name" value="phospholipid-binding protein"/>
    <property type="match status" value="1"/>
</dbReference>
<evidence type="ECO:0000256" key="1">
    <source>
        <dbReference type="SAM" id="SignalP"/>
    </source>
</evidence>
<reference evidence="2 3" key="1">
    <citation type="submission" date="2024-02" db="EMBL/GenBank/DDBJ databases">
        <title>Draft genome sequence of Collimonas sp. strain H4R21, an effective mineral-weathering bacterial strain isolated from the beech rhizosphere.</title>
        <authorList>
            <person name="Morin E."/>
            <person name="Uroz S."/>
            <person name="Leveau J.H.J."/>
            <person name="Kumar R."/>
            <person name="Rey M.W."/>
            <person name="Pham J."/>
        </authorList>
    </citation>
    <scope>NUCLEOTIDE SEQUENCE [LARGE SCALE GENOMIC DNA]</scope>
    <source>
        <strain evidence="2 3">H4R21</strain>
    </source>
</reference>
<dbReference type="PANTHER" id="PTHR36573:SF1">
    <property type="entry name" value="INTERMEMBRANE PHOSPHOLIPID TRANSPORT SYSTEM BINDING PROTEIN MLAC"/>
    <property type="match status" value="1"/>
</dbReference>
<dbReference type="RefSeq" id="WP_092394623.1">
    <property type="nucleotide sequence ID" value="NZ_JBANDC010000004.1"/>
</dbReference>
<feature type="signal peptide" evidence="1">
    <location>
        <begin position="1"/>
        <end position="25"/>
    </location>
</feature>
<dbReference type="Pfam" id="PF05494">
    <property type="entry name" value="MlaC"/>
    <property type="match status" value="1"/>
</dbReference>
<comment type="caution">
    <text evidence="2">The sequence shown here is derived from an EMBL/GenBank/DDBJ whole genome shotgun (WGS) entry which is preliminary data.</text>
</comment>
<keyword evidence="1" id="KW-0732">Signal</keyword>
<accession>A0ABU9PT54</accession>
<evidence type="ECO:0000313" key="2">
    <source>
        <dbReference type="EMBL" id="MEM4987178.1"/>
    </source>
</evidence>
<dbReference type="PANTHER" id="PTHR36573">
    <property type="entry name" value="INTERMEMBRANE PHOSPHOLIPID TRANSPORT SYSTEM BINDING PROTEIN MLAC"/>
    <property type="match status" value="1"/>
</dbReference>